<accession>A0A846XAK4</accession>
<dbReference type="EMBL" id="JAAXOO010000001">
    <property type="protein sequence ID" value="NKY31840.1"/>
    <property type="molecule type" value="Genomic_DNA"/>
</dbReference>
<organism evidence="1 2">
    <name type="scientific">Nocardia speluncae</name>
    <dbReference type="NCBI Taxonomy" id="419477"/>
    <lineage>
        <taxon>Bacteria</taxon>
        <taxon>Bacillati</taxon>
        <taxon>Actinomycetota</taxon>
        <taxon>Actinomycetes</taxon>
        <taxon>Mycobacteriales</taxon>
        <taxon>Nocardiaceae</taxon>
        <taxon>Nocardia</taxon>
    </lineage>
</organism>
<dbReference type="RefSeq" id="WP_157112576.1">
    <property type="nucleotide sequence ID" value="NZ_JAAXOO010000001.1"/>
</dbReference>
<proteinExistence type="predicted"/>
<reference evidence="1 2" key="1">
    <citation type="submission" date="2020-04" db="EMBL/GenBank/DDBJ databases">
        <title>MicrobeNet Type strains.</title>
        <authorList>
            <person name="Nicholson A.C."/>
        </authorList>
    </citation>
    <scope>NUCLEOTIDE SEQUENCE [LARGE SCALE GENOMIC DNA]</scope>
    <source>
        <strain evidence="1 2">DSM 45078</strain>
    </source>
</reference>
<comment type="caution">
    <text evidence="1">The sequence shown here is derived from an EMBL/GenBank/DDBJ whole genome shotgun (WGS) entry which is preliminary data.</text>
</comment>
<gene>
    <name evidence="1" type="ORF">HGA13_01940</name>
</gene>
<dbReference type="AlphaFoldDB" id="A0A846XAK4"/>
<evidence type="ECO:0000313" key="1">
    <source>
        <dbReference type="EMBL" id="NKY31840.1"/>
    </source>
</evidence>
<evidence type="ECO:0000313" key="2">
    <source>
        <dbReference type="Proteomes" id="UP000565715"/>
    </source>
</evidence>
<name>A0A846XAK4_9NOCA</name>
<keyword evidence="2" id="KW-1185">Reference proteome</keyword>
<sequence>MTLIERTALSPYLRARVSCGATLDFAHRSAPFVPELLVIDPIHLDLAA</sequence>
<dbReference type="Proteomes" id="UP000565715">
    <property type="component" value="Unassembled WGS sequence"/>
</dbReference>
<protein>
    <submittedName>
        <fullName evidence="1">Uncharacterized protein</fullName>
    </submittedName>
</protein>